<dbReference type="GO" id="GO:0006813">
    <property type="term" value="P:potassium ion transport"/>
    <property type="evidence" value="ECO:0007669"/>
    <property type="project" value="InterPro"/>
</dbReference>
<evidence type="ECO:0000313" key="2">
    <source>
        <dbReference type="EMBL" id="TMM45021.1"/>
    </source>
</evidence>
<dbReference type="OrthoDB" id="751203at2"/>
<dbReference type="InterPro" id="IPR051783">
    <property type="entry name" value="NAD(P)-dependent_oxidoreduct"/>
</dbReference>
<dbReference type="InterPro" id="IPR006115">
    <property type="entry name" value="6PGDH_NADP-bd"/>
</dbReference>
<dbReference type="SUPFAM" id="SSF51735">
    <property type="entry name" value="NAD(P)-binding Rossmann-fold domains"/>
    <property type="match status" value="1"/>
</dbReference>
<dbReference type="PANTHER" id="PTHR48079:SF6">
    <property type="entry name" value="NAD(P)-BINDING DOMAIN-CONTAINING PROTEIN-RELATED"/>
    <property type="match status" value="1"/>
</dbReference>
<proteinExistence type="predicted"/>
<name>A0A8H2PKE5_9GAMM</name>
<keyword evidence="3" id="KW-1185">Reference proteome</keyword>
<dbReference type="Proteomes" id="UP000307702">
    <property type="component" value="Unassembled WGS sequence"/>
</dbReference>
<dbReference type="GO" id="GO:0005737">
    <property type="term" value="C:cytoplasm"/>
    <property type="evidence" value="ECO:0007669"/>
    <property type="project" value="TreeGrafter"/>
</dbReference>
<dbReference type="Gene3D" id="3.40.50.720">
    <property type="entry name" value="NAD(P)-binding Rossmann-like Domain"/>
    <property type="match status" value="1"/>
</dbReference>
<dbReference type="InterPro" id="IPR036291">
    <property type="entry name" value="NAD(P)-bd_dom_sf"/>
</dbReference>
<protein>
    <submittedName>
        <fullName evidence="2">SDR family NAD(P)-dependent oxidoreductase</fullName>
    </submittedName>
</protein>
<accession>A0A8H2PKE5</accession>
<comment type="caution">
    <text evidence="2">The sequence shown here is derived from an EMBL/GenBank/DDBJ whole genome shotgun (WGS) entry which is preliminary data.</text>
</comment>
<organism evidence="2 3">
    <name type="scientific">Colwellia ponticola</name>
    <dbReference type="NCBI Taxonomy" id="2304625"/>
    <lineage>
        <taxon>Bacteria</taxon>
        <taxon>Pseudomonadati</taxon>
        <taxon>Pseudomonadota</taxon>
        <taxon>Gammaproteobacteria</taxon>
        <taxon>Alteromonadales</taxon>
        <taxon>Colwelliaceae</taxon>
        <taxon>Colwellia</taxon>
    </lineage>
</organism>
<sequence length="312" mass="33721">MSNVMTSNKNKKQLTSVGIVGCGWLGTPLAQHLKKQGVAVLATRSNTDNVKQLTNQGINAAVLSLPAQQTALNNHPVFKQQCLVIAITPQFRQGRVDYADKVAQLVTAAKNNNKVEKIILLSSSAVYNGLSGLVDESMVLDLTADKVSVLNQAEQTVLNFTSDQVVKASNADMLYVNGHSGLGRNKGFVLRLTGLVGPNRHPGKFLSHGRMLQNPQAQVNLIHQQDAVSLILSLLASDIHGGIFNGVSATQVTKKQYYQAAANALNLPPPSFEEKDSLSKTDSKIVSGKKTQEALHYAFVYDDLLAWLEQGH</sequence>
<dbReference type="AlphaFoldDB" id="A0A8H2PKE5"/>
<gene>
    <name evidence="2" type="ORF">FCS21_09610</name>
</gene>
<dbReference type="EMBL" id="SZVP01000008">
    <property type="protein sequence ID" value="TMM45021.1"/>
    <property type="molecule type" value="Genomic_DNA"/>
</dbReference>
<dbReference type="GO" id="GO:0004029">
    <property type="term" value="F:aldehyde dehydrogenase (NAD+) activity"/>
    <property type="evidence" value="ECO:0007669"/>
    <property type="project" value="TreeGrafter"/>
</dbReference>
<reference evidence="2 3" key="1">
    <citation type="submission" date="2019-05" db="EMBL/GenBank/DDBJ databases">
        <title>Colwellia ponticola sp. nov., isolated from seawater.</title>
        <authorList>
            <person name="Yoon J.-H."/>
        </authorList>
    </citation>
    <scope>NUCLEOTIDE SEQUENCE [LARGE SCALE GENOMIC DNA]</scope>
    <source>
        <strain evidence="2 3">OISW-25</strain>
    </source>
</reference>
<dbReference type="PANTHER" id="PTHR48079">
    <property type="entry name" value="PROTEIN YEEZ"/>
    <property type="match status" value="1"/>
</dbReference>
<evidence type="ECO:0000259" key="1">
    <source>
        <dbReference type="Pfam" id="PF03446"/>
    </source>
</evidence>
<feature type="domain" description="6-phosphogluconate dehydrogenase NADP-binding" evidence="1">
    <location>
        <begin position="17"/>
        <end position="61"/>
    </location>
</feature>
<evidence type="ECO:0000313" key="3">
    <source>
        <dbReference type="Proteomes" id="UP000307702"/>
    </source>
</evidence>
<dbReference type="Pfam" id="PF03446">
    <property type="entry name" value="NAD_binding_2"/>
    <property type="match status" value="1"/>
</dbReference>